<accession>S9PMU5</accession>
<organism evidence="1 2">
    <name type="scientific">Cystobacter fuscus (strain ATCC 25194 / DSM 2262 / NBRC 100088 / M29)</name>
    <dbReference type="NCBI Taxonomy" id="1242864"/>
    <lineage>
        <taxon>Bacteria</taxon>
        <taxon>Pseudomonadati</taxon>
        <taxon>Myxococcota</taxon>
        <taxon>Myxococcia</taxon>
        <taxon>Myxococcales</taxon>
        <taxon>Cystobacterineae</taxon>
        <taxon>Archangiaceae</taxon>
        <taxon>Cystobacter</taxon>
    </lineage>
</organism>
<gene>
    <name evidence="1" type="ORF">D187_005490</name>
</gene>
<name>S9PMU5_CYSF2</name>
<dbReference type="Proteomes" id="UP000011682">
    <property type="component" value="Unassembled WGS sequence"/>
</dbReference>
<comment type="caution">
    <text evidence="1">The sequence shown here is derived from an EMBL/GenBank/DDBJ whole genome shotgun (WGS) entry which is preliminary data.</text>
</comment>
<protein>
    <submittedName>
        <fullName evidence="1">Uncharacterized protein</fullName>
    </submittedName>
</protein>
<dbReference type="EMBL" id="ANAH02000004">
    <property type="protein sequence ID" value="EPX64356.1"/>
    <property type="molecule type" value="Genomic_DNA"/>
</dbReference>
<dbReference type="AlphaFoldDB" id="S9PMU5"/>
<proteinExistence type="predicted"/>
<reference evidence="1" key="1">
    <citation type="submission" date="2013-05" db="EMBL/GenBank/DDBJ databases">
        <title>Genome assembly of Cystobacter fuscus DSM 2262.</title>
        <authorList>
            <person name="Sharma G."/>
            <person name="Khatri I."/>
            <person name="Kaur C."/>
            <person name="Mayilraj S."/>
            <person name="Subramanian S."/>
        </authorList>
    </citation>
    <scope>NUCLEOTIDE SEQUENCE [LARGE SCALE GENOMIC DNA]</scope>
    <source>
        <strain evidence="1">DSM 2262</strain>
    </source>
</reference>
<evidence type="ECO:0000313" key="2">
    <source>
        <dbReference type="Proteomes" id="UP000011682"/>
    </source>
</evidence>
<sequence>MRETFLFQHKACFALSTRDISINLCHWCALLRDVRIQQVVLLVLHVKNRS</sequence>
<keyword evidence="2" id="KW-1185">Reference proteome</keyword>
<evidence type="ECO:0000313" key="1">
    <source>
        <dbReference type="EMBL" id="EPX64356.1"/>
    </source>
</evidence>